<evidence type="ECO:0000313" key="3">
    <source>
        <dbReference type="EMBL" id="GFQ86573.1"/>
    </source>
</evidence>
<dbReference type="OrthoDB" id="7695409at2759"/>
<reference evidence="3" key="1">
    <citation type="submission" date="2020-07" db="EMBL/GenBank/DDBJ databases">
        <title>Multicomponent nature underlies the extraordinary mechanical properties of spider dragline silk.</title>
        <authorList>
            <person name="Kono N."/>
            <person name="Nakamura H."/>
            <person name="Mori M."/>
            <person name="Yoshida Y."/>
            <person name="Ohtoshi R."/>
            <person name="Malay A.D."/>
            <person name="Moran D.A.P."/>
            <person name="Tomita M."/>
            <person name="Numata K."/>
            <person name="Arakawa K."/>
        </authorList>
    </citation>
    <scope>NUCLEOTIDE SEQUENCE</scope>
</reference>
<protein>
    <recommendedName>
        <fullName evidence="2">TIL domain-containing protein</fullName>
    </recommendedName>
</protein>
<dbReference type="Gene3D" id="2.10.25.10">
    <property type="entry name" value="Laminin"/>
    <property type="match status" value="1"/>
</dbReference>
<evidence type="ECO:0000259" key="2">
    <source>
        <dbReference type="Pfam" id="PF01826"/>
    </source>
</evidence>
<evidence type="ECO:0000256" key="1">
    <source>
        <dbReference type="SAM" id="SignalP"/>
    </source>
</evidence>
<dbReference type="InterPro" id="IPR002919">
    <property type="entry name" value="TIL_dom"/>
</dbReference>
<accession>A0A8X6FQX6</accession>
<dbReference type="CDD" id="cd19941">
    <property type="entry name" value="TIL"/>
    <property type="match status" value="1"/>
</dbReference>
<name>A0A8X6FQX6_TRICU</name>
<dbReference type="SUPFAM" id="SSF57567">
    <property type="entry name" value="Serine protease inhibitors"/>
    <property type="match status" value="1"/>
</dbReference>
<dbReference type="Proteomes" id="UP000887116">
    <property type="component" value="Unassembled WGS sequence"/>
</dbReference>
<comment type="caution">
    <text evidence="3">The sequence shown here is derived from an EMBL/GenBank/DDBJ whole genome shotgun (WGS) entry which is preliminary data.</text>
</comment>
<keyword evidence="1" id="KW-0732">Signal</keyword>
<organism evidence="3 4">
    <name type="scientific">Trichonephila clavata</name>
    <name type="common">Joro spider</name>
    <name type="synonym">Nephila clavata</name>
    <dbReference type="NCBI Taxonomy" id="2740835"/>
    <lineage>
        <taxon>Eukaryota</taxon>
        <taxon>Metazoa</taxon>
        <taxon>Ecdysozoa</taxon>
        <taxon>Arthropoda</taxon>
        <taxon>Chelicerata</taxon>
        <taxon>Arachnida</taxon>
        <taxon>Araneae</taxon>
        <taxon>Araneomorphae</taxon>
        <taxon>Entelegynae</taxon>
        <taxon>Araneoidea</taxon>
        <taxon>Nephilidae</taxon>
        <taxon>Trichonephila</taxon>
    </lineage>
</organism>
<dbReference type="EMBL" id="BMAO01013132">
    <property type="protein sequence ID" value="GFQ86573.1"/>
    <property type="molecule type" value="Genomic_DNA"/>
</dbReference>
<evidence type="ECO:0000313" key="4">
    <source>
        <dbReference type="Proteomes" id="UP000887116"/>
    </source>
</evidence>
<keyword evidence="4" id="KW-1185">Reference proteome</keyword>
<feature type="signal peptide" evidence="1">
    <location>
        <begin position="1"/>
        <end position="21"/>
    </location>
</feature>
<dbReference type="AlphaFoldDB" id="A0A8X6FQX6"/>
<proteinExistence type="predicted"/>
<feature type="domain" description="TIL" evidence="2">
    <location>
        <begin position="25"/>
        <end position="78"/>
    </location>
</feature>
<dbReference type="Pfam" id="PF01826">
    <property type="entry name" value="TIL"/>
    <property type="match status" value="1"/>
</dbReference>
<feature type="chain" id="PRO_5036448344" description="TIL domain-containing protein" evidence="1">
    <location>
        <begin position="22"/>
        <end position="81"/>
    </location>
</feature>
<sequence>MAKSLIALTVLLLALSGIINAQYWCPENQIYTTLCSCEDNCFNPPEVCAAVCREGCFCKPGYIRLYYPYGPCIPESYCPFY</sequence>
<gene>
    <name evidence="3" type="ORF">TNCT_135511</name>
</gene>
<dbReference type="InterPro" id="IPR036084">
    <property type="entry name" value="Ser_inhib-like_sf"/>
</dbReference>